<dbReference type="Pfam" id="PF01493">
    <property type="entry name" value="GXGXG"/>
    <property type="match status" value="1"/>
</dbReference>
<dbReference type="EMBL" id="EU016562">
    <property type="protein sequence ID" value="ABZ05940.1"/>
    <property type="molecule type" value="Genomic_DNA"/>
</dbReference>
<dbReference type="PANTHER" id="PTHR39673:SF5">
    <property type="entry name" value="TUNGSTEN-CONTAINING FORMYLMETHANOFURAN DEHYDROGENASE 2 SUBUNIT C"/>
    <property type="match status" value="1"/>
</dbReference>
<dbReference type="Gene3D" id="2.160.20.60">
    <property type="entry name" value="Glutamate synthase, alpha subunit, C-terminal domain"/>
    <property type="match status" value="1"/>
</dbReference>
<dbReference type="GO" id="GO:0016491">
    <property type="term" value="F:oxidoreductase activity"/>
    <property type="evidence" value="ECO:0007669"/>
    <property type="project" value="InterPro"/>
</dbReference>
<sequence>MANLKQEKDSKAHSMGLHKEVLKGRTQQVFFNPEETENFFYYGAYDVNFNKRTEVDTKDLNCKQLNDKLNSLIRDGYGTIVVKNPQGKHSLGVGILNKLNLIFEGSLGYFGIGCIDGPIVRITGRVGWSCAENMMAGKVVVEKNAGSCFGAAIRGGDLICRGSVGARTGIDMKGGTIMIGGDAGAFTAFMMQRGRIIILGNTGPNLGDSMYDGTIFVGGTIKSLGSDAVESKLTPLDIAWLKRKLKVAEIGSDFDVSKMTKIVSGKKLWNYDKLEPTEKKGAI</sequence>
<evidence type="ECO:0000259" key="1">
    <source>
        <dbReference type="Pfam" id="PF01493"/>
    </source>
</evidence>
<dbReference type="PANTHER" id="PTHR39673">
    <property type="entry name" value="TUNGSTEN FORMYLMETHANOFURAN DEHYDROGENASE, SUBUNIT C (FWDC)"/>
    <property type="match status" value="1"/>
</dbReference>
<dbReference type="AlphaFoldDB" id="B3T031"/>
<protein>
    <submittedName>
        <fullName evidence="2">Putative GXGXG motif protein</fullName>
    </submittedName>
</protein>
<feature type="domain" description="Glutamate synthase alpha subunit C-terminal" evidence="1">
    <location>
        <begin position="97"/>
        <end position="218"/>
    </location>
</feature>
<organism evidence="2">
    <name type="scientific">uncultured marine microorganism HF4000_001L24</name>
    <dbReference type="NCBI Taxonomy" id="455503"/>
    <lineage>
        <taxon>unclassified sequences</taxon>
        <taxon>environmental samples</taxon>
    </lineage>
</organism>
<accession>B3T031</accession>
<dbReference type="InterPro" id="IPR002489">
    <property type="entry name" value="Glu_synth_asu_C"/>
</dbReference>
<name>B3T031_9ZZZZ</name>
<reference evidence="2" key="1">
    <citation type="journal article" date="2008" name="ISME J.">
        <title>Genomic patterns of recombination, clonal divergence and environment in marine microbial populations.</title>
        <authorList>
            <person name="Konstantinidis K.T."/>
            <person name="Delong E.F."/>
        </authorList>
    </citation>
    <scope>NUCLEOTIDE SEQUENCE</scope>
</reference>
<gene>
    <name evidence="2" type="ORF">ALOHA_HF4000001L24ctg1g9</name>
</gene>
<dbReference type="SUPFAM" id="SSF69336">
    <property type="entry name" value="Alpha subunit of glutamate synthase, C-terminal domain"/>
    <property type="match status" value="1"/>
</dbReference>
<dbReference type="InterPro" id="IPR036485">
    <property type="entry name" value="Glu_synth_asu_C_sf"/>
</dbReference>
<proteinExistence type="predicted"/>
<dbReference type="CDD" id="cd00504">
    <property type="entry name" value="GXGXG"/>
    <property type="match status" value="1"/>
</dbReference>
<evidence type="ECO:0000313" key="2">
    <source>
        <dbReference type="EMBL" id="ABZ05940.1"/>
    </source>
</evidence>